<feature type="transmembrane region" description="Helical" evidence="17">
    <location>
        <begin position="167"/>
        <end position="194"/>
    </location>
</feature>
<comment type="catalytic activity">
    <reaction evidence="15">
        <text>[GlcNAc-(1-&gt;4)-Mur2Ac(oyl-L-Ala-gamma-D-Glu-L-Lys-D-Ala-D-Ala)](n)-di-trans,octa-cis-undecaprenyl diphosphate + beta-D-GlcNAc-(1-&gt;4)-Mur2Ac(oyl-L-Ala-gamma-D-Glu-L-Lys-D-Ala-D-Ala)-di-trans,octa-cis-undecaprenyl diphosphate = [GlcNAc-(1-&gt;4)-Mur2Ac(oyl-L-Ala-gamma-D-Glu-L-Lys-D-Ala-D-Ala)](n+1)-di-trans,octa-cis-undecaprenyl diphosphate + di-trans,octa-cis-undecaprenyl diphosphate + H(+)</text>
        <dbReference type="Rhea" id="RHEA:23708"/>
        <dbReference type="Rhea" id="RHEA-COMP:9602"/>
        <dbReference type="Rhea" id="RHEA-COMP:9603"/>
        <dbReference type="ChEBI" id="CHEBI:15378"/>
        <dbReference type="ChEBI" id="CHEBI:58405"/>
        <dbReference type="ChEBI" id="CHEBI:60033"/>
        <dbReference type="ChEBI" id="CHEBI:78435"/>
        <dbReference type="EC" id="2.4.99.28"/>
    </reaction>
</comment>
<gene>
    <name evidence="18" type="ORF">H9758_02180</name>
</gene>
<evidence type="ECO:0000256" key="4">
    <source>
        <dbReference type="ARBA" id="ARBA00022692"/>
    </source>
</evidence>
<proteinExistence type="inferred from homology"/>
<dbReference type="PANTHER" id="PTHR30474">
    <property type="entry name" value="CELL CYCLE PROTEIN"/>
    <property type="match status" value="1"/>
</dbReference>
<evidence type="ECO:0000256" key="17">
    <source>
        <dbReference type="SAM" id="Phobius"/>
    </source>
</evidence>
<accession>A0A9D2NL94</accession>
<keyword evidence="2" id="KW-0328">Glycosyltransferase</keyword>
<dbReference type="GO" id="GO:0032153">
    <property type="term" value="C:cell division site"/>
    <property type="evidence" value="ECO:0007669"/>
    <property type="project" value="TreeGrafter"/>
</dbReference>
<comment type="similarity">
    <text evidence="11">Belongs to the SEDS family. FtsW subfamily.</text>
</comment>
<reference evidence="18" key="1">
    <citation type="journal article" date="2021" name="PeerJ">
        <title>Extensive microbial diversity within the chicken gut microbiome revealed by metagenomics and culture.</title>
        <authorList>
            <person name="Gilroy R."/>
            <person name="Ravi A."/>
            <person name="Getino M."/>
            <person name="Pursley I."/>
            <person name="Horton D.L."/>
            <person name="Alikhan N.F."/>
            <person name="Baker D."/>
            <person name="Gharbi K."/>
            <person name="Hall N."/>
            <person name="Watson M."/>
            <person name="Adriaenssens E.M."/>
            <person name="Foster-Nyarko E."/>
            <person name="Jarju S."/>
            <person name="Secka A."/>
            <person name="Antonio M."/>
            <person name="Oren A."/>
            <person name="Chaudhuri R.R."/>
            <person name="La Ragione R."/>
            <person name="Hildebrand F."/>
            <person name="Pallen M.J."/>
        </authorList>
    </citation>
    <scope>NUCLEOTIDE SEQUENCE</scope>
    <source>
        <strain evidence="18">ChiW19-954</strain>
    </source>
</reference>
<name>A0A9D2NL94_9FIRM</name>
<keyword evidence="8 17" id="KW-0472">Membrane</keyword>
<feature type="transmembrane region" description="Helical" evidence="17">
    <location>
        <begin position="412"/>
        <end position="434"/>
    </location>
</feature>
<keyword evidence="7 17" id="KW-1133">Transmembrane helix</keyword>
<dbReference type="Pfam" id="PF01098">
    <property type="entry name" value="FTSW_RODA_SPOVE"/>
    <property type="match status" value="1"/>
</dbReference>
<dbReference type="GO" id="GO:0005886">
    <property type="term" value="C:plasma membrane"/>
    <property type="evidence" value="ECO:0007669"/>
    <property type="project" value="TreeGrafter"/>
</dbReference>
<organism evidence="18 19">
    <name type="scientific">Candidatus Mediterraneibacter faecipullorum</name>
    <dbReference type="NCBI Taxonomy" id="2838670"/>
    <lineage>
        <taxon>Bacteria</taxon>
        <taxon>Bacillati</taxon>
        <taxon>Bacillota</taxon>
        <taxon>Clostridia</taxon>
        <taxon>Lachnospirales</taxon>
        <taxon>Lachnospiraceae</taxon>
        <taxon>Mediterraneibacter</taxon>
    </lineage>
</organism>
<feature type="transmembrane region" description="Helical" evidence="17">
    <location>
        <begin position="115"/>
        <end position="135"/>
    </location>
</feature>
<evidence type="ECO:0000256" key="1">
    <source>
        <dbReference type="ARBA" id="ARBA00004141"/>
    </source>
</evidence>
<evidence type="ECO:0000256" key="7">
    <source>
        <dbReference type="ARBA" id="ARBA00022989"/>
    </source>
</evidence>
<dbReference type="InterPro" id="IPR047928">
    <property type="entry name" value="Perm_prefix_1"/>
</dbReference>
<feature type="transmembrane region" description="Helical" evidence="17">
    <location>
        <begin position="376"/>
        <end position="397"/>
    </location>
</feature>
<keyword evidence="6" id="KW-0573">Peptidoglycan synthesis</keyword>
<evidence type="ECO:0000256" key="15">
    <source>
        <dbReference type="ARBA" id="ARBA00049902"/>
    </source>
</evidence>
<evidence type="ECO:0000256" key="2">
    <source>
        <dbReference type="ARBA" id="ARBA00022676"/>
    </source>
</evidence>
<evidence type="ECO:0000256" key="13">
    <source>
        <dbReference type="ARBA" id="ARBA00041418"/>
    </source>
</evidence>
<dbReference type="Proteomes" id="UP000823890">
    <property type="component" value="Unassembled WGS sequence"/>
</dbReference>
<evidence type="ECO:0000256" key="9">
    <source>
        <dbReference type="ARBA" id="ARBA00032370"/>
    </source>
</evidence>
<reference evidence="18" key="2">
    <citation type="submission" date="2021-04" db="EMBL/GenBank/DDBJ databases">
        <authorList>
            <person name="Gilroy R."/>
        </authorList>
    </citation>
    <scope>NUCLEOTIDE SEQUENCE</scope>
    <source>
        <strain evidence="18">ChiW19-954</strain>
    </source>
</reference>
<feature type="transmembrane region" description="Helical" evidence="17">
    <location>
        <begin position="253"/>
        <end position="275"/>
    </location>
</feature>
<evidence type="ECO:0000256" key="5">
    <source>
        <dbReference type="ARBA" id="ARBA00022960"/>
    </source>
</evidence>
<evidence type="ECO:0000256" key="3">
    <source>
        <dbReference type="ARBA" id="ARBA00022679"/>
    </source>
</evidence>
<dbReference type="InterPro" id="IPR001182">
    <property type="entry name" value="FtsW/RodA"/>
</dbReference>
<evidence type="ECO:0000256" key="14">
    <source>
        <dbReference type="ARBA" id="ARBA00044770"/>
    </source>
</evidence>
<feature type="transmembrane region" description="Helical" evidence="17">
    <location>
        <begin position="76"/>
        <end position="95"/>
    </location>
</feature>
<feature type="transmembrane region" description="Helical" evidence="17">
    <location>
        <begin position="225"/>
        <end position="246"/>
    </location>
</feature>
<evidence type="ECO:0000313" key="18">
    <source>
        <dbReference type="EMBL" id="HJC33383.1"/>
    </source>
</evidence>
<dbReference type="EMBL" id="DWWO01000023">
    <property type="protein sequence ID" value="HJC33383.1"/>
    <property type="molecule type" value="Genomic_DNA"/>
</dbReference>
<feature type="transmembrane region" description="Helical" evidence="17">
    <location>
        <begin position="142"/>
        <end position="161"/>
    </location>
</feature>
<dbReference type="EC" id="2.4.99.28" evidence="14"/>
<dbReference type="AlphaFoldDB" id="A0A9D2NL94"/>
<dbReference type="GO" id="GO:0009252">
    <property type="term" value="P:peptidoglycan biosynthetic process"/>
    <property type="evidence" value="ECO:0007669"/>
    <property type="project" value="UniProtKB-KW"/>
</dbReference>
<evidence type="ECO:0000256" key="16">
    <source>
        <dbReference type="ARBA" id="ARBA00049966"/>
    </source>
</evidence>
<keyword evidence="3" id="KW-0808">Transferase</keyword>
<dbReference type="GO" id="GO:0051301">
    <property type="term" value="P:cell division"/>
    <property type="evidence" value="ECO:0007669"/>
    <property type="project" value="InterPro"/>
</dbReference>
<dbReference type="PANTHER" id="PTHR30474:SF2">
    <property type="entry name" value="PEPTIDOGLYCAN GLYCOSYLTRANSFERASE FTSW-RELATED"/>
    <property type="match status" value="1"/>
</dbReference>
<keyword evidence="5" id="KW-0133">Cell shape</keyword>
<comment type="subcellular location">
    <subcellularLocation>
        <location evidence="1">Membrane</location>
        <topology evidence="1">Multi-pass membrane protein</topology>
    </subcellularLocation>
</comment>
<evidence type="ECO:0000256" key="10">
    <source>
        <dbReference type="ARBA" id="ARBA00033270"/>
    </source>
</evidence>
<dbReference type="GO" id="GO:0015648">
    <property type="term" value="F:lipid-linked peptidoglycan transporter activity"/>
    <property type="evidence" value="ECO:0007669"/>
    <property type="project" value="TreeGrafter"/>
</dbReference>
<evidence type="ECO:0000313" key="19">
    <source>
        <dbReference type="Proteomes" id="UP000823890"/>
    </source>
</evidence>
<evidence type="ECO:0000256" key="12">
    <source>
        <dbReference type="ARBA" id="ARBA00041185"/>
    </source>
</evidence>
<comment type="function">
    <text evidence="16">Peptidoglycan polymerase that is essential for cell division.</text>
</comment>
<feature type="transmembrane region" description="Helical" evidence="17">
    <location>
        <begin position="338"/>
        <end position="364"/>
    </location>
</feature>
<sequence length="461" mass="50969">MNKEEYIRTLTEQIRCKMARPGVAREIGDHIEDQTRAFMGEGMSRQEAESAALKDMGNPVDAGVELDKVHRPAMPWGMIALIIVLSVVGSAFQYILNSRNIDAGGNGFLVEGRGWFTVLGIPVMVSVCFADYTRIAARARELMIGLTVLIILGGQFFGLSINGTRQWIGITGGWGVNVPLILMLTVPLYAAILYGYRGKGMAAVAKSVLWIIPGCLLAWQSNSLWMTCTLFLTYLVVLALAVYRGWYRLRRKAVLAGMGAFAVVLPLVTACYYWFFGADYQRERILFYLSPAIGWDKQPQEVVSNGIEYVRAILGNSRLIGQGNNVPDISDMPELSDYLLVGVAGYYGILVAVLLAGLLLFLLFRFLRISLRQRNQLGMLMGAGCSAVFLIEVGGYFLNNFGIMYMGNYCPFLTYGGTGTIVTYVLMGIMLSICRYQNTAPERRTAGSLFGIRRPVEKMKG</sequence>
<comment type="caution">
    <text evidence="18">The sequence shown here is derived from an EMBL/GenBank/DDBJ whole genome shotgun (WGS) entry which is preliminary data.</text>
</comment>
<protein>
    <recommendedName>
        <fullName evidence="12">Probable peptidoglycan glycosyltransferase FtsW</fullName>
        <ecNumber evidence="14">2.4.99.28</ecNumber>
    </recommendedName>
    <alternativeName>
        <fullName evidence="13">Cell division protein FtsW</fullName>
    </alternativeName>
    <alternativeName>
        <fullName evidence="10">Cell wall polymerase</fullName>
    </alternativeName>
    <alternativeName>
        <fullName evidence="9">Peptidoglycan polymerase</fullName>
    </alternativeName>
</protein>
<evidence type="ECO:0000256" key="6">
    <source>
        <dbReference type="ARBA" id="ARBA00022984"/>
    </source>
</evidence>
<keyword evidence="4 17" id="KW-0812">Transmembrane</keyword>
<dbReference type="NCBIfam" id="NF038403">
    <property type="entry name" value="perm_prefix_1"/>
    <property type="match status" value="1"/>
</dbReference>
<evidence type="ECO:0000256" key="8">
    <source>
        <dbReference type="ARBA" id="ARBA00023136"/>
    </source>
</evidence>
<dbReference type="GO" id="GO:0008360">
    <property type="term" value="P:regulation of cell shape"/>
    <property type="evidence" value="ECO:0007669"/>
    <property type="project" value="UniProtKB-KW"/>
</dbReference>
<feature type="transmembrane region" description="Helical" evidence="17">
    <location>
        <begin position="201"/>
        <end position="219"/>
    </location>
</feature>
<evidence type="ECO:0000256" key="11">
    <source>
        <dbReference type="ARBA" id="ARBA00038053"/>
    </source>
</evidence>
<dbReference type="GO" id="GO:0008955">
    <property type="term" value="F:peptidoglycan glycosyltransferase activity"/>
    <property type="evidence" value="ECO:0007669"/>
    <property type="project" value="UniProtKB-EC"/>
</dbReference>